<dbReference type="InterPro" id="IPR016193">
    <property type="entry name" value="Cytidine_deaminase-like"/>
</dbReference>
<evidence type="ECO:0000256" key="10">
    <source>
        <dbReference type="ARBA" id="ARBA00022619"/>
    </source>
</evidence>
<dbReference type="SUPFAM" id="SSF53927">
    <property type="entry name" value="Cytidine deaminase-like"/>
    <property type="match status" value="1"/>
</dbReference>
<evidence type="ECO:0000256" key="6">
    <source>
        <dbReference type="ARBA" id="ARBA00007417"/>
    </source>
</evidence>
<dbReference type="InterPro" id="IPR024072">
    <property type="entry name" value="DHFR-like_dom_sf"/>
</dbReference>
<sequence>MKKSPNSTNNPLSEPSLMMPNKSRAELDLLLEEIVSISQFNDTDHLHMQHAIALAQKGRFTTAPNPNVGCVLVKADKVIGEGFHLRAGEAHAEVHALNAAGDDAQGATCYVTLEPCSHYGRTPPCAIALVNANVNEVVIAMVDPNPQVAGKGIAILIAAGIKVRVGLLSAQSHALNPGFILRMREQRPFVRLKMAASLDGRTALNNGKSKWITGPAARSDVQVYRAQASAILSTASTVIIDDASLNVRYSELGASQADYPLDHAEKPLIQAECSLTQSLQSQLRQPIRVVLDNHRRLDTYLANAGGELKLFSQPGQILLVNGVTDNPTTAALLLNESVSRIEIAQDSHQHIDLNLLMTALAQQNINDLWVEAGATLAGALLENKLVDEIIIYLAPKLMGDSARGLAVFSELTDMAQVPKFSFTDITQIGDDLRITAKPEY</sequence>
<dbReference type="EC" id="3.5.4.26" evidence="7"/>
<keyword evidence="11" id="KW-0479">Metal-binding</keyword>
<keyword evidence="10" id="KW-0686">Riboflavin biosynthesis</keyword>
<dbReference type="UniPathway" id="UPA00275">
    <property type="reaction ID" value="UER00401"/>
</dbReference>
<dbReference type="InterPro" id="IPR016192">
    <property type="entry name" value="APOBEC/CMP_deaminase_Zn-bd"/>
</dbReference>
<dbReference type="GO" id="GO:0050661">
    <property type="term" value="F:NADP binding"/>
    <property type="evidence" value="ECO:0007669"/>
    <property type="project" value="InterPro"/>
</dbReference>
<comment type="function">
    <text evidence="2">Converts 2,5-diamino-6-(ribosylamino)-4(3h)-pyrimidinone 5'-phosphate into 5-amino-6-(ribosylamino)-2,4(1h,3h)-pyrimidinedione 5'-phosphate.</text>
</comment>
<keyword evidence="14" id="KW-0521">NADP</keyword>
<keyword evidence="16" id="KW-0511">Multifunctional enzyme</keyword>
<dbReference type="InterPro" id="IPR050765">
    <property type="entry name" value="Riboflavin_Biosynth_HTPR"/>
</dbReference>
<dbReference type="InterPro" id="IPR002734">
    <property type="entry name" value="RibDG_C"/>
</dbReference>
<evidence type="ECO:0000256" key="8">
    <source>
        <dbReference type="ARBA" id="ARBA00013173"/>
    </source>
</evidence>
<dbReference type="PANTHER" id="PTHR38011:SF7">
    <property type="entry name" value="2,5-DIAMINO-6-RIBOSYLAMINO-4(3H)-PYRIMIDINONE 5'-PHOSPHATE REDUCTASE"/>
    <property type="match status" value="1"/>
</dbReference>
<dbReference type="InterPro" id="IPR004794">
    <property type="entry name" value="Eubact_RibD"/>
</dbReference>
<keyword evidence="19" id="KW-1185">Reference proteome</keyword>
<evidence type="ECO:0000256" key="12">
    <source>
        <dbReference type="ARBA" id="ARBA00022801"/>
    </source>
</evidence>
<dbReference type="PROSITE" id="PS00903">
    <property type="entry name" value="CYT_DCMP_DEAMINASES_1"/>
    <property type="match status" value="1"/>
</dbReference>
<dbReference type="PANTHER" id="PTHR38011">
    <property type="entry name" value="DIHYDROFOLATE REDUCTASE FAMILY PROTEIN (AFU_ORTHOLOGUE AFUA_8G06820)"/>
    <property type="match status" value="1"/>
</dbReference>
<accession>A0A330LV28</accession>
<evidence type="ECO:0000256" key="11">
    <source>
        <dbReference type="ARBA" id="ARBA00022723"/>
    </source>
</evidence>
<evidence type="ECO:0000256" key="7">
    <source>
        <dbReference type="ARBA" id="ARBA00012766"/>
    </source>
</evidence>
<evidence type="ECO:0000256" key="14">
    <source>
        <dbReference type="ARBA" id="ARBA00022857"/>
    </source>
</evidence>
<evidence type="ECO:0000256" key="15">
    <source>
        <dbReference type="ARBA" id="ARBA00023002"/>
    </source>
</evidence>
<evidence type="ECO:0000256" key="9">
    <source>
        <dbReference type="ARBA" id="ARBA00019930"/>
    </source>
</evidence>
<dbReference type="GO" id="GO:0009231">
    <property type="term" value="P:riboflavin biosynthetic process"/>
    <property type="evidence" value="ECO:0007669"/>
    <property type="project" value="UniProtKB-UniPathway"/>
</dbReference>
<evidence type="ECO:0000313" key="19">
    <source>
        <dbReference type="Proteomes" id="UP000250163"/>
    </source>
</evidence>
<comment type="pathway">
    <text evidence="3">Cofactor biosynthesis; riboflavin biosynthesis; 5-amino-6-(D-ribitylamino)uracil from GTP: step 2/4.</text>
</comment>
<reference evidence="19" key="1">
    <citation type="submission" date="2018-05" db="EMBL/GenBank/DDBJ databases">
        <authorList>
            <person name="Cea G.-C."/>
            <person name="William W."/>
        </authorList>
    </citation>
    <scope>NUCLEOTIDE SEQUENCE [LARGE SCALE GENOMIC DNA]</scope>
    <source>
        <strain evidence="19">DB21MT 5</strain>
    </source>
</reference>
<evidence type="ECO:0000256" key="2">
    <source>
        <dbReference type="ARBA" id="ARBA00002151"/>
    </source>
</evidence>
<dbReference type="AlphaFoldDB" id="A0A330LV28"/>
<protein>
    <recommendedName>
        <fullName evidence="9">Riboflavin biosynthesis protein RibD</fullName>
        <ecNumber evidence="8">1.1.1.193</ecNumber>
        <ecNumber evidence="7">3.5.4.26</ecNumber>
    </recommendedName>
</protein>
<dbReference type="NCBIfam" id="TIGR00326">
    <property type="entry name" value="eubact_ribD"/>
    <property type="match status" value="1"/>
</dbReference>
<comment type="pathway">
    <text evidence="4">Cofactor biosynthesis; riboflavin biosynthesis; 5-amino-6-(D-ribitylamino)uracil from GTP: step 3/4.</text>
</comment>
<keyword evidence="12 18" id="KW-0378">Hydrolase</keyword>
<dbReference type="EC" id="1.1.1.193" evidence="8"/>
<keyword evidence="13" id="KW-0862">Zinc</keyword>
<dbReference type="KEGG" id="mya:MORIYA_3714"/>
<dbReference type="RefSeq" id="WP_174216942.1">
    <property type="nucleotide sequence ID" value="NZ_LS483250.1"/>
</dbReference>
<name>A0A330LV28_9GAMM</name>
<comment type="similarity">
    <text evidence="6">In the C-terminal section; belongs to the HTP reductase family.</text>
</comment>
<organism evidence="18 19">
    <name type="scientific">Moritella yayanosii</name>
    <dbReference type="NCBI Taxonomy" id="69539"/>
    <lineage>
        <taxon>Bacteria</taxon>
        <taxon>Pseudomonadati</taxon>
        <taxon>Pseudomonadota</taxon>
        <taxon>Gammaproteobacteria</taxon>
        <taxon>Alteromonadales</taxon>
        <taxon>Moritellaceae</taxon>
        <taxon>Moritella</taxon>
    </lineage>
</organism>
<dbReference type="InterPro" id="IPR011549">
    <property type="entry name" value="RibD_C"/>
</dbReference>
<proteinExistence type="inferred from homology"/>
<dbReference type="Proteomes" id="UP000250163">
    <property type="component" value="Chromosome MORIYA"/>
</dbReference>
<evidence type="ECO:0000256" key="16">
    <source>
        <dbReference type="ARBA" id="ARBA00023268"/>
    </source>
</evidence>
<dbReference type="Gene3D" id="3.40.430.10">
    <property type="entry name" value="Dihydrofolate Reductase, subunit A"/>
    <property type="match status" value="1"/>
</dbReference>
<gene>
    <name evidence="18" type="primary">ribD</name>
    <name evidence="18" type="ORF">MORIYA_3714</name>
</gene>
<dbReference type="NCBIfam" id="TIGR00227">
    <property type="entry name" value="ribD_Cterm"/>
    <property type="match status" value="1"/>
</dbReference>
<dbReference type="Gene3D" id="3.40.140.10">
    <property type="entry name" value="Cytidine Deaminase, domain 2"/>
    <property type="match status" value="1"/>
</dbReference>
<dbReference type="SUPFAM" id="SSF53597">
    <property type="entry name" value="Dihydrofolate reductase-like"/>
    <property type="match status" value="1"/>
</dbReference>
<dbReference type="GO" id="GO:0008835">
    <property type="term" value="F:diaminohydroxyphosphoribosylaminopyrimidine deaminase activity"/>
    <property type="evidence" value="ECO:0007669"/>
    <property type="project" value="UniProtKB-EC"/>
</dbReference>
<dbReference type="EMBL" id="LS483250">
    <property type="protein sequence ID" value="SQD80166.1"/>
    <property type="molecule type" value="Genomic_DNA"/>
</dbReference>
<dbReference type="Pfam" id="PF00383">
    <property type="entry name" value="dCMP_cyt_deam_1"/>
    <property type="match status" value="1"/>
</dbReference>
<dbReference type="InterPro" id="IPR002125">
    <property type="entry name" value="CMP_dCMP_dom"/>
</dbReference>
<comment type="similarity">
    <text evidence="5">In the N-terminal section; belongs to the cytidine and deoxycytidylate deaminase family.</text>
</comment>
<comment type="cofactor">
    <cofactor evidence="1">
        <name>Zn(2+)</name>
        <dbReference type="ChEBI" id="CHEBI:29105"/>
    </cofactor>
</comment>
<feature type="domain" description="CMP/dCMP-type deaminase" evidence="17">
    <location>
        <begin position="42"/>
        <end position="164"/>
    </location>
</feature>
<evidence type="ECO:0000259" key="17">
    <source>
        <dbReference type="PROSITE" id="PS51747"/>
    </source>
</evidence>
<evidence type="ECO:0000256" key="1">
    <source>
        <dbReference type="ARBA" id="ARBA00001947"/>
    </source>
</evidence>
<keyword evidence="15 18" id="KW-0560">Oxidoreductase</keyword>
<dbReference type="CDD" id="cd01284">
    <property type="entry name" value="Riboflavin_deaminase-reductase"/>
    <property type="match status" value="1"/>
</dbReference>
<dbReference type="GO" id="GO:0008270">
    <property type="term" value="F:zinc ion binding"/>
    <property type="evidence" value="ECO:0007669"/>
    <property type="project" value="InterPro"/>
</dbReference>
<dbReference type="GO" id="GO:0008703">
    <property type="term" value="F:5-amino-6-(5-phosphoribosylamino)uracil reductase activity"/>
    <property type="evidence" value="ECO:0007669"/>
    <property type="project" value="UniProtKB-EC"/>
</dbReference>
<dbReference type="FunFam" id="3.40.140.10:FF:000025">
    <property type="entry name" value="Riboflavin biosynthesis protein RibD"/>
    <property type="match status" value="1"/>
</dbReference>
<evidence type="ECO:0000313" key="18">
    <source>
        <dbReference type="EMBL" id="SQD80166.1"/>
    </source>
</evidence>
<dbReference type="PROSITE" id="PS51747">
    <property type="entry name" value="CYT_DCMP_DEAMINASES_2"/>
    <property type="match status" value="1"/>
</dbReference>
<evidence type="ECO:0000256" key="13">
    <source>
        <dbReference type="ARBA" id="ARBA00022833"/>
    </source>
</evidence>
<evidence type="ECO:0000256" key="5">
    <source>
        <dbReference type="ARBA" id="ARBA00005259"/>
    </source>
</evidence>
<evidence type="ECO:0000256" key="4">
    <source>
        <dbReference type="ARBA" id="ARBA00004910"/>
    </source>
</evidence>
<evidence type="ECO:0000256" key="3">
    <source>
        <dbReference type="ARBA" id="ARBA00004882"/>
    </source>
</evidence>
<dbReference type="Pfam" id="PF01872">
    <property type="entry name" value="RibD_C"/>
    <property type="match status" value="1"/>
</dbReference>